<dbReference type="Gene3D" id="3.30.420.40">
    <property type="match status" value="2"/>
</dbReference>
<reference evidence="2 3" key="1">
    <citation type="submission" date="2016-10" db="EMBL/GenBank/DDBJ databases">
        <authorList>
            <person name="de Groot N.N."/>
        </authorList>
    </citation>
    <scope>NUCLEOTIDE SEQUENCE [LARGE SCALE GENOMIC DNA]</scope>
    <source>
        <strain evidence="2 3">DSM 23609</strain>
    </source>
</reference>
<name>A0A1I2H2M3_9GAMM</name>
<evidence type="ECO:0000313" key="2">
    <source>
        <dbReference type="EMBL" id="SFF23539.1"/>
    </source>
</evidence>
<dbReference type="EMBL" id="FOOC01000001">
    <property type="protein sequence ID" value="SFF23539.1"/>
    <property type="molecule type" value="Genomic_DNA"/>
</dbReference>
<dbReference type="Pfam" id="PF11104">
    <property type="entry name" value="PilM_2"/>
    <property type="match status" value="1"/>
</dbReference>
<dbReference type="STRING" id="1076937.SAMN04488120_10187"/>
<dbReference type="SUPFAM" id="SSF53067">
    <property type="entry name" value="Actin-like ATPase domain"/>
    <property type="match status" value="2"/>
</dbReference>
<gene>
    <name evidence="2" type="ORF">SAMN04488120_10187</name>
</gene>
<dbReference type="CDD" id="cd24049">
    <property type="entry name" value="ASKHA_NBD_PilM"/>
    <property type="match status" value="1"/>
</dbReference>
<organism evidence="2 3">
    <name type="scientific">Fontimonas thermophila</name>
    <dbReference type="NCBI Taxonomy" id="1076937"/>
    <lineage>
        <taxon>Bacteria</taxon>
        <taxon>Pseudomonadati</taxon>
        <taxon>Pseudomonadota</taxon>
        <taxon>Gammaproteobacteria</taxon>
        <taxon>Nevskiales</taxon>
        <taxon>Nevskiaceae</taxon>
        <taxon>Fontimonas</taxon>
    </lineage>
</organism>
<proteinExistence type="predicted"/>
<dbReference type="GO" id="GO:0051301">
    <property type="term" value="P:cell division"/>
    <property type="evidence" value="ECO:0007669"/>
    <property type="project" value="InterPro"/>
</dbReference>
<protein>
    <submittedName>
        <fullName evidence="2">Type IV pilus assembly protein PilM</fullName>
    </submittedName>
</protein>
<dbReference type="PANTHER" id="PTHR32432">
    <property type="entry name" value="CELL DIVISION PROTEIN FTSA-RELATED"/>
    <property type="match status" value="1"/>
</dbReference>
<dbReference type="InterPro" id="IPR005883">
    <property type="entry name" value="PilM"/>
</dbReference>
<keyword evidence="3" id="KW-1185">Reference proteome</keyword>
<evidence type="ECO:0000313" key="3">
    <source>
        <dbReference type="Proteomes" id="UP000199771"/>
    </source>
</evidence>
<dbReference type="AlphaFoldDB" id="A0A1I2H2M3"/>
<accession>A0A1I2H2M3</accession>
<dbReference type="PANTHER" id="PTHR32432:SF3">
    <property type="entry name" value="ETHANOLAMINE UTILIZATION PROTEIN EUTJ"/>
    <property type="match status" value="1"/>
</dbReference>
<dbReference type="InterPro" id="IPR003494">
    <property type="entry name" value="SHS2_FtsA"/>
</dbReference>
<dbReference type="Gene3D" id="3.30.1490.300">
    <property type="match status" value="1"/>
</dbReference>
<evidence type="ECO:0000259" key="1">
    <source>
        <dbReference type="SMART" id="SM00842"/>
    </source>
</evidence>
<dbReference type="Proteomes" id="UP000199771">
    <property type="component" value="Unassembled WGS sequence"/>
</dbReference>
<dbReference type="SMART" id="SM00842">
    <property type="entry name" value="FtsA"/>
    <property type="match status" value="1"/>
</dbReference>
<dbReference type="InterPro" id="IPR043129">
    <property type="entry name" value="ATPase_NBD"/>
</dbReference>
<feature type="domain" description="SHS2" evidence="1">
    <location>
        <begin position="32"/>
        <end position="199"/>
    </location>
</feature>
<dbReference type="InterPro" id="IPR050696">
    <property type="entry name" value="FtsA/MreB"/>
</dbReference>
<dbReference type="NCBIfam" id="TIGR01175">
    <property type="entry name" value="pilM"/>
    <property type="match status" value="1"/>
</dbReference>
<sequence>MREASSIPRGNVNEGALMAILQSLFGGQSPQLVGLDIGSSAVKLLELSRKGTRYHVEAYAVEPLPPNAMNDKQIADIKLVGEAIGRAVNRAGTRTRQAAIAVSGPSVITKVIEMPKSLSGDEMEEQIRAEADQYIPYPVDEVSLDFEVLGPSAKNAEMVEVVLAACRREQVEQLCAAIELAGLKPKVVDVQAYALENACQFIEHQMPDGGRQKTVAIVDMGAATTSVLVLHDRKAIYTRDQSFGGRQLTEDIMRTYGMSYEEAIKAKRSGKLPEGYDTEVLAHFVSDMAQQIDRSLQFFFSAVTQYSSIDQIILAGGCAQIAGVDARIQERLQIPTAVARPFAKMSVASRAKPANLAQDEPSLLTACGLAFRAFDEEKT</sequence>
<dbReference type="PIRSF" id="PIRSF019169">
    <property type="entry name" value="PilM"/>
    <property type="match status" value="1"/>
</dbReference>